<organism evidence="7 8">
    <name type="scientific">Malus domestica</name>
    <name type="common">Apple</name>
    <name type="synonym">Pyrus malus</name>
    <dbReference type="NCBI Taxonomy" id="3750"/>
    <lineage>
        <taxon>Eukaryota</taxon>
        <taxon>Viridiplantae</taxon>
        <taxon>Streptophyta</taxon>
        <taxon>Embryophyta</taxon>
        <taxon>Tracheophyta</taxon>
        <taxon>Spermatophyta</taxon>
        <taxon>Magnoliopsida</taxon>
        <taxon>eudicotyledons</taxon>
        <taxon>Gunneridae</taxon>
        <taxon>Pentapetalae</taxon>
        <taxon>rosids</taxon>
        <taxon>fabids</taxon>
        <taxon>Rosales</taxon>
        <taxon>Rosaceae</taxon>
        <taxon>Amygdaloideae</taxon>
        <taxon>Maleae</taxon>
        <taxon>Malus</taxon>
    </lineage>
</organism>
<proteinExistence type="inferred from homology"/>
<comment type="caution">
    <text evidence="7">The sequence shown here is derived from an EMBL/GenBank/DDBJ whole genome shotgun (WGS) entry which is preliminary data.</text>
</comment>
<evidence type="ECO:0000256" key="1">
    <source>
        <dbReference type="ARBA" id="ARBA00022737"/>
    </source>
</evidence>
<dbReference type="EMBL" id="RDQH01000338">
    <property type="protein sequence ID" value="RXH82393.1"/>
    <property type="molecule type" value="Genomic_DNA"/>
</dbReference>
<dbReference type="Pfam" id="PF22646">
    <property type="entry name" value="PPP2R1A-like_HEAT"/>
    <property type="match status" value="1"/>
</dbReference>
<dbReference type="STRING" id="3750.A0A498IMD6"/>
<sequence length="1568" mass="174999">MLKYRHEKVQENCIDLVDRVADRGAEFVRARERMRICFELLEMLKAHKNGIQRATVNTFGYIAKAIGTQDVLATLLNNIKVQEVCTTVAIAIVAETCSPFTVLPALMNKYRVPELNVQNGVLKSLYFLFEYIGEMGKDYIYAVTLLLEDALMDRDIVHGQTAASAGKHMALGVAGLGCEDALDYLLNYVRPNIFETSPHVINAVMEAIEGMRVALDAALRGLFHPARKVREVYGKIYNRCISELKMLSSRRTHCSRTRSIMIQILNTETQSASQPVVEWLRFGGLKKREQISLLSVNVNESFQSSSSPMESSNGPDSTDGLPSIDFSDSPPPLPTICTDVNVVPEHEKNELQQSISNLEGEIAQLKQKQKFLDEKRRESLNKIIDIKGSIRVFCRVRPFLVIDRRRIREPISAGSEKIAVKTAGTRKEFDFDKVFPQETSQENVFAEVEPILRSALDGHNVCIFAHGQTGTGKTFTMDGTSEEPGIIPRALKELFCQASLDSSSSISFSMSMLEVYMGNLRDLLCPKPTNRTYETIRRGRWKLRALQKSKLSILLKLGGGIIGGGELDQLLGRMSMRRLAGLTGGLTRITIFRNGDALEAKREVGKLWMVDLGGSERLLKTGATGLTLDEGRAINLSLSALGDVIAALRRKRGHVPYRNSKLTQILKDSLGHGSKVLMLVHVSPCEEDVGETICSLSFAKRARAIECNRELAEDLKRHREKRVKELEEDMREAEEECRKVKNQIQKVDLLLRENINLFAATYGHLKDEKAPISPKEVSREVIETPRKLEKGSRGNNISNSLPRFMTSTAASRQRQSSAERETAAKARSLRSVARSSIQFTASQSMSYSDPQIKAILQNSSRKSRYAQEAADTLPAESPKCNGSESSKTRSKLVTSSDPNLRTMLSRHRRRILQRKIEYTHPHHMALWSSPSNSSAKGIVITVPALVLTASVAAVFFFFLLYSLSSPCTCGGRDAGGAASASIARVGDVDGPSVGVAEGGGGGGETIWSSKEDVEWVKDQIRVNGLHMQDNVLRKGINPRTRAQQLQDLLEFKGISHYEGPDSEKHTALPCPGELLTEEHHSNYGEPWAGGRDVFEFLAQSSHLKPDSIVLEIGCGTLRVGLHFIRYLNPGHFHCLERDELSLMAAFRYELPSQGLLHKRPLIVKGDNMDFGGFGSDVVYDLIYASAVFLHMPDKLVWVGLERLTNKLKPYDGRIFVSHNIKFCSRLGGDECTKRLTNLGLEYVGKHTHDSLLFNHYEIWFEMHRSSRIISTTFCNKNSKFPSSFFGYRYGDRNLAPSFHRPISSTTHLDNSWMNKIKGVFTGNKASPEDAKSSSDSFTLLRFADEMKNARRIGAFKQYIVGRSSEATFADAFEKQEAIIRYLGGFDSTGENLQVAQKQEAAKHCKCTIADVENALAKFTWAREAQKKMENLKKEGKPMPRNINEVQKLMGSTPLDLAKSNLAKSGQISRNALCPCGSKKRYKRLISLCVSVLFVTKVLRQGLMRSKDKRARKGVDPEVFEELQPYSCKQVEVGEEGGGRTPSFMGLLDQSVFYVSTMLDLRGRSNPIR</sequence>
<feature type="compositionally biased region" description="Low complexity" evidence="5">
    <location>
        <begin position="806"/>
        <end position="816"/>
    </location>
</feature>
<dbReference type="InterPro" id="IPR029063">
    <property type="entry name" value="SAM-dependent_MTases_sf"/>
</dbReference>
<dbReference type="GO" id="GO:0005524">
    <property type="term" value="F:ATP binding"/>
    <property type="evidence" value="ECO:0007669"/>
    <property type="project" value="UniProtKB-UniRule"/>
</dbReference>
<feature type="compositionally biased region" description="Low complexity" evidence="5">
    <location>
        <begin position="303"/>
        <end position="317"/>
    </location>
</feature>
<evidence type="ECO:0000256" key="4">
    <source>
        <dbReference type="SAM" id="Coils"/>
    </source>
</evidence>
<dbReference type="PANTHER" id="PTHR37886">
    <property type="entry name" value="S-ADENOSYL-L-METHIONINE-DEPENDENT METHYLTRANSFERASES SUPERFAMILY PROTEIN"/>
    <property type="match status" value="1"/>
</dbReference>
<keyword evidence="1" id="KW-0677">Repeat</keyword>
<dbReference type="Gene3D" id="3.40.50.150">
    <property type="entry name" value="Vaccinia Virus protein VP39"/>
    <property type="match status" value="1"/>
</dbReference>
<dbReference type="InterPro" id="IPR011989">
    <property type="entry name" value="ARM-like"/>
</dbReference>
<feature type="binding site" evidence="3">
    <location>
        <begin position="467"/>
        <end position="474"/>
    </location>
    <ligand>
        <name>ATP</name>
        <dbReference type="ChEBI" id="CHEBI:30616"/>
    </ligand>
</feature>
<comment type="similarity">
    <text evidence="3">Belongs to the TRAFAC class myosin-kinesin ATPase superfamily. Kinesin family.</text>
</comment>
<dbReference type="InterPro" id="IPR036961">
    <property type="entry name" value="Kinesin_motor_dom_sf"/>
</dbReference>
<dbReference type="PANTHER" id="PTHR37886:SF1">
    <property type="entry name" value="S-ADENOSYL-L-METHIONINE-DEPENDENT METHYLTRANSFERASES SUPERFAMILY PROTEIN"/>
    <property type="match status" value="1"/>
</dbReference>
<keyword evidence="4" id="KW-0175">Coiled coil</keyword>
<dbReference type="InterPro" id="IPR001752">
    <property type="entry name" value="Kinesin_motor_dom"/>
</dbReference>
<dbReference type="SMART" id="SM00129">
    <property type="entry name" value="KISc"/>
    <property type="match status" value="1"/>
</dbReference>
<dbReference type="InterPro" id="IPR027417">
    <property type="entry name" value="P-loop_NTPase"/>
</dbReference>
<dbReference type="Gene3D" id="1.25.10.10">
    <property type="entry name" value="Leucine-rich Repeat Variant"/>
    <property type="match status" value="1"/>
</dbReference>
<feature type="coiled-coil region" evidence="4">
    <location>
        <begin position="348"/>
        <end position="382"/>
    </location>
</feature>
<dbReference type="SUPFAM" id="SSF53335">
    <property type="entry name" value="S-adenosyl-L-methionine-dependent methyltransferases"/>
    <property type="match status" value="1"/>
</dbReference>
<feature type="coiled-coil region" evidence="4">
    <location>
        <begin position="708"/>
        <end position="750"/>
    </location>
</feature>
<dbReference type="InterPro" id="IPR054573">
    <property type="entry name" value="PP2A/SF3B1-like_HEAT"/>
</dbReference>
<dbReference type="SUPFAM" id="SSF52540">
    <property type="entry name" value="P-loop containing nucleoside triphosphate hydrolases"/>
    <property type="match status" value="1"/>
</dbReference>
<accession>A0A498IMD6</accession>
<dbReference type="GO" id="GO:0003777">
    <property type="term" value="F:microtubule motor activity"/>
    <property type="evidence" value="ECO:0007669"/>
    <property type="project" value="InterPro"/>
</dbReference>
<evidence type="ECO:0000259" key="6">
    <source>
        <dbReference type="PROSITE" id="PS50067"/>
    </source>
</evidence>
<protein>
    <recommendedName>
        <fullName evidence="6">Kinesin motor domain-containing protein</fullName>
    </recommendedName>
</protein>
<keyword evidence="3" id="KW-0067">ATP-binding</keyword>
<name>A0A498IMD6_MALDO</name>
<dbReference type="Gene3D" id="3.40.850.10">
    <property type="entry name" value="Kinesin motor domain"/>
    <property type="match status" value="2"/>
</dbReference>
<evidence type="ECO:0000256" key="5">
    <source>
        <dbReference type="SAM" id="MobiDB-lite"/>
    </source>
</evidence>
<dbReference type="Proteomes" id="UP000290289">
    <property type="component" value="Chromosome 12"/>
</dbReference>
<dbReference type="InterPro" id="IPR016024">
    <property type="entry name" value="ARM-type_fold"/>
</dbReference>
<evidence type="ECO:0000313" key="7">
    <source>
        <dbReference type="EMBL" id="RXH82393.1"/>
    </source>
</evidence>
<dbReference type="Pfam" id="PF00225">
    <property type="entry name" value="Kinesin"/>
    <property type="match status" value="1"/>
</dbReference>
<reference evidence="7 8" key="1">
    <citation type="submission" date="2018-10" db="EMBL/GenBank/DDBJ databases">
        <title>A high-quality apple genome assembly.</title>
        <authorList>
            <person name="Hu J."/>
        </authorList>
    </citation>
    <scope>NUCLEOTIDE SEQUENCE [LARGE SCALE GENOMIC DNA]</scope>
    <source>
        <strain evidence="8">cv. HFTH1</strain>
        <tissue evidence="7">Young leaf</tissue>
    </source>
</reference>
<dbReference type="PRINTS" id="PR00380">
    <property type="entry name" value="KINESINHEAVY"/>
</dbReference>
<dbReference type="PROSITE" id="PS50067">
    <property type="entry name" value="KINESIN_MOTOR_2"/>
    <property type="match status" value="1"/>
</dbReference>
<keyword evidence="3" id="KW-0547">Nucleotide-binding</keyword>
<feature type="region of interest" description="Disordered" evidence="5">
    <location>
        <begin position="303"/>
        <end position="328"/>
    </location>
</feature>
<evidence type="ECO:0000256" key="2">
    <source>
        <dbReference type="ARBA" id="ARBA00023175"/>
    </source>
</evidence>
<dbReference type="SUPFAM" id="SSF48371">
    <property type="entry name" value="ARM repeat"/>
    <property type="match status" value="1"/>
</dbReference>
<dbReference type="GO" id="GO:0007018">
    <property type="term" value="P:microtubule-based movement"/>
    <property type="evidence" value="ECO:0007669"/>
    <property type="project" value="InterPro"/>
</dbReference>
<gene>
    <name evidence="7" type="ORF">DVH24_036734</name>
</gene>
<evidence type="ECO:0000313" key="8">
    <source>
        <dbReference type="Proteomes" id="UP000290289"/>
    </source>
</evidence>
<keyword evidence="2 3" id="KW-0505">Motor protein</keyword>
<evidence type="ECO:0000256" key="3">
    <source>
        <dbReference type="PROSITE-ProRule" id="PRU00283"/>
    </source>
</evidence>
<feature type="compositionally biased region" description="Polar residues" evidence="5">
    <location>
        <begin position="880"/>
        <end position="896"/>
    </location>
</feature>
<feature type="region of interest" description="Disordered" evidence="5">
    <location>
        <begin position="784"/>
        <end position="832"/>
    </location>
</feature>
<feature type="domain" description="Kinesin motor" evidence="6">
    <location>
        <begin position="389"/>
        <end position="705"/>
    </location>
</feature>
<feature type="region of interest" description="Disordered" evidence="5">
    <location>
        <begin position="858"/>
        <end position="896"/>
    </location>
</feature>
<dbReference type="CDD" id="cd02440">
    <property type="entry name" value="AdoMet_MTases"/>
    <property type="match status" value="1"/>
</dbReference>
<keyword evidence="8" id="KW-1185">Reference proteome</keyword>
<dbReference type="GO" id="GO:0008017">
    <property type="term" value="F:microtubule binding"/>
    <property type="evidence" value="ECO:0007669"/>
    <property type="project" value="InterPro"/>
</dbReference>